<comment type="caution">
    <text evidence="1">The sequence shown here is derived from an EMBL/GenBank/DDBJ whole genome shotgun (WGS) entry which is preliminary data.</text>
</comment>
<name>A0A4R0YIM4_9GAMM</name>
<evidence type="ECO:0000313" key="2">
    <source>
        <dbReference type="Proteomes" id="UP000291822"/>
    </source>
</evidence>
<accession>A0A4R0YIM4</accession>
<dbReference type="EMBL" id="SJTG01000008">
    <property type="protein sequence ID" value="TCI05937.1"/>
    <property type="molecule type" value="Genomic_DNA"/>
</dbReference>
<dbReference type="PROSITE" id="PS51257">
    <property type="entry name" value="PROKAR_LIPOPROTEIN"/>
    <property type="match status" value="1"/>
</dbReference>
<keyword evidence="2" id="KW-1185">Reference proteome</keyword>
<organism evidence="1 2">
    <name type="scientific">Dyella soli</name>
    <dbReference type="NCBI Taxonomy" id="522319"/>
    <lineage>
        <taxon>Bacteria</taxon>
        <taxon>Pseudomonadati</taxon>
        <taxon>Pseudomonadota</taxon>
        <taxon>Gammaproteobacteria</taxon>
        <taxon>Lysobacterales</taxon>
        <taxon>Rhodanobacteraceae</taxon>
        <taxon>Dyella</taxon>
    </lineage>
</organism>
<reference evidence="1 2" key="1">
    <citation type="submission" date="2019-02" db="EMBL/GenBank/DDBJ databases">
        <title>Dyella amyloliquefaciens sp. nov., isolated from forest soil.</title>
        <authorList>
            <person name="Gao Z.-H."/>
            <person name="Qiu L.-H."/>
        </authorList>
    </citation>
    <scope>NUCLEOTIDE SEQUENCE [LARGE SCALE GENOMIC DNA]</scope>
    <source>
        <strain evidence="1 2">KACC 12747</strain>
    </source>
</reference>
<sequence>MDRSVWKVVRMCVAVALISACSTMPLEPSKSEYAALSAEPAPSEWAEGSIWTFSFEESGKIYSFTYKVTKEPISDCASGAPLELVPVGEGANPKDAAAYRVFGRVLVINLNPRLCDSGGELRGVLDGPSFRGVYDGSTFISRGTRTEATGHRVDAQ</sequence>
<evidence type="ECO:0000313" key="1">
    <source>
        <dbReference type="EMBL" id="TCI05937.1"/>
    </source>
</evidence>
<evidence type="ECO:0008006" key="3">
    <source>
        <dbReference type="Google" id="ProtNLM"/>
    </source>
</evidence>
<protein>
    <recommendedName>
        <fullName evidence="3">Lipoprotein</fullName>
    </recommendedName>
</protein>
<proteinExistence type="predicted"/>
<dbReference type="AlphaFoldDB" id="A0A4R0YIM4"/>
<dbReference type="RefSeq" id="WP_131152757.1">
    <property type="nucleotide sequence ID" value="NZ_SJTG01000008.1"/>
</dbReference>
<gene>
    <name evidence="1" type="ORF">EZM97_36080</name>
</gene>
<dbReference type="Proteomes" id="UP000291822">
    <property type="component" value="Unassembled WGS sequence"/>
</dbReference>